<feature type="transmembrane region" description="Helical" evidence="1">
    <location>
        <begin position="104"/>
        <end position="125"/>
    </location>
</feature>
<dbReference type="AlphaFoldDB" id="A0A5N8V8C8"/>
<keyword evidence="1" id="KW-1133">Transmembrane helix</keyword>
<feature type="transmembrane region" description="Helical" evidence="1">
    <location>
        <begin position="42"/>
        <end position="58"/>
    </location>
</feature>
<name>A0A5N8V8C8_9ACTN</name>
<evidence type="ECO:0000313" key="3">
    <source>
        <dbReference type="Proteomes" id="UP000325849"/>
    </source>
</evidence>
<sequence length="156" mass="16642">MRKILNTALVYTIVGVLSGLYYRELTKAEDFTGDTQLGVVHTHLLALGMLFFLIVLALEKQFDLTSHRLFGWFFWIYNAGLVVTCTMMTLHGTLTVLGHASNEGIAVVAGIGHILLTAGLVLLFITLGKRLPASSAAARTGGDGAPVVVAVGPEDS</sequence>
<keyword evidence="3" id="KW-1185">Reference proteome</keyword>
<protein>
    <submittedName>
        <fullName evidence="2">DUF2871 domain-containing protein</fullName>
    </submittedName>
</protein>
<evidence type="ECO:0000256" key="1">
    <source>
        <dbReference type="SAM" id="Phobius"/>
    </source>
</evidence>
<feature type="transmembrane region" description="Helical" evidence="1">
    <location>
        <begin position="70"/>
        <end position="92"/>
    </location>
</feature>
<comment type="caution">
    <text evidence="2">The sequence shown here is derived from an EMBL/GenBank/DDBJ whole genome shotgun (WGS) entry which is preliminary data.</text>
</comment>
<proteinExistence type="predicted"/>
<accession>A0A5N8V8C8</accession>
<dbReference type="EMBL" id="VJZD01000015">
    <property type="protein sequence ID" value="MPY30872.1"/>
    <property type="molecule type" value="Genomic_DNA"/>
</dbReference>
<dbReference type="Pfam" id="PF11070">
    <property type="entry name" value="DUF2871"/>
    <property type="match status" value="1"/>
</dbReference>
<dbReference type="InterPro" id="IPR021299">
    <property type="entry name" value="DUF2871"/>
</dbReference>
<dbReference type="Proteomes" id="UP000325849">
    <property type="component" value="Unassembled WGS sequence"/>
</dbReference>
<dbReference type="Gene3D" id="1.20.210.10">
    <property type="entry name" value="Cytochrome c oxidase-like, subunit I domain"/>
    <property type="match status" value="1"/>
</dbReference>
<dbReference type="InterPro" id="IPR036927">
    <property type="entry name" value="Cyt_c_oxase-like_su1_sf"/>
</dbReference>
<dbReference type="OrthoDB" id="1644899at2"/>
<reference evidence="2 3" key="1">
    <citation type="submission" date="2019-07" db="EMBL/GenBank/DDBJ databases">
        <title>New species of Amycolatopsis and Streptomyces.</title>
        <authorList>
            <person name="Duangmal K."/>
            <person name="Teo W.F.A."/>
            <person name="Lipun K."/>
        </authorList>
    </citation>
    <scope>NUCLEOTIDE SEQUENCE [LARGE SCALE GENOMIC DNA]</scope>
    <source>
        <strain evidence="2 3">NBRC 109810</strain>
    </source>
</reference>
<dbReference type="SUPFAM" id="SSF81442">
    <property type="entry name" value="Cytochrome c oxidase subunit I-like"/>
    <property type="match status" value="1"/>
</dbReference>
<keyword evidence="1" id="KW-0472">Membrane</keyword>
<dbReference type="RefSeq" id="WP_152885684.1">
    <property type="nucleotide sequence ID" value="NZ_VJZD01000015.1"/>
</dbReference>
<gene>
    <name evidence="2" type="ORF">FNH09_05955</name>
</gene>
<evidence type="ECO:0000313" key="2">
    <source>
        <dbReference type="EMBL" id="MPY30872.1"/>
    </source>
</evidence>
<feature type="transmembrane region" description="Helical" evidence="1">
    <location>
        <begin position="5"/>
        <end position="22"/>
    </location>
</feature>
<organism evidence="2 3">
    <name type="scientific">Streptomyces adustus</name>
    <dbReference type="NCBI Taxonomy" id="1609272"/>
    <lineage>
        <taxon>Bacteria</taxon>
        <taxon>Bacillati</taxon>
        <taxon>Actinomycetota</taxon>
        <taxon>Actinomycetes</taxon>
        <taxon>Kitasatosporales</taxon>
        <taxon>Streptomycetaceae</taxon>
        <taxon>Streptomyces</taxon>
    </lineage>
</organism>
<keyword evidence="1" id="KW-0812">Transmembrane</keyword>